<dbReference type="InterPro" id="IPR036390">
    <property type="entry name" value="WH_DNA-bd_sf"/>
</dbReference>
<name>A0ABW2REN7_9BURK</name>
<dbReference type="RefSeq" id="WP_382260134.1">
    <property type="nucleotide sequence ID" value="NZ_JBHTBX010000019.1"/>
</dbReference>
<dbReference type="SUPFAM" id="SSF46785">
    <property type="entry name" value="Winged helix' DNA-binding domain"/>
    <property type="match status" value="1"/>
</dbReference>
<dbReference type="EMBL" id="JBHTBX010000019">
    <property type="protein sequence ID" value="MFC7436474.1"/>
    <property type="molecule type" value="Genomic_DNA"/>
</dbReference>
<sequence>MATKRSPDLAGVPPDIQRRLESAGLRRTLATRAVLGLFLVNPQGTLSHAQALSSLQARGLDINRVTLYRLLDRLAACGVLQRHTDDDARTWRYGLAASEPEAQAPRFECDACHRQFRLTEASDSTRQVARDLFSTLARLGHKGQRVDLSIHGTCASCTPSEKAA</sequence>
<evidence type="ECO:0000313" key="2">
    <source>
        <dbReference type="Proteomes" id="UP001596495"/>
    </source>
</evidence>
<gene>
    <name evidence="1" type="ORF">ACFQNJ_18355</name>
</gene>
<keyword evidence="2" id="KW-1185">Reference proteome</keyword>
<dbReference type="Proteomes" id="UP001596495">
    <property type="component" value="Unassembled WGS sequence"/>
</dbReference>
<comment type="caution">
    <text evidence="1">The sequence shown here is derived from an EMBL/GenBank/DDBJ whole genome shotgun (WGS) entry which is preliminary data.</text>
</comment>
<accession>A0ABW2REN7</accession>
<reference evidence="2" key="1">
    <citation type="journal article" date="2019" name="Int. J. Syst. Evol. Microbiol.">
        <title>The Global Catalogue of Microorganisms (GCM) 10K type strain sequencing project: providing services to taxonomists for standard genome sequencing and annotation.</title>
        <authorList>
            <consortium name="The Broad Institute Genomics Platform"/>
            <consortium name="The Broad Institute Genome Sequencing Center for Infectious Disease"/>
            <person name="Wu L."/>
            <person name="Ma J."/>
        </authorList>
    </citation>
    <scope>NUCLEOTIDE SEQUENCE [LARGE SCALE GENOMIC DNA]</scope>
    <source>
        <strain evidence="2">CCUG 54518</strain>
    </source>
</reference>
<dbReference type="Gene3D" id="1.10.10.10">
    <property type="entry name" value="Winged helix-like DNA-binding domain superfamily/Winged helix DNA-binding domain"/>
    <property type="match status" value="1"/>
</dbReference>
<protein>
    <submittedName>
        <fullName evidence="1">Fur family transcriptional regulator</fullName>
    </submittedName>
</protein>
<proteinExistence type="predicted"/>
<organism evidence="1 2">
    <name type="scientific">Hydrogenophaga bisanensis</name>
    <dbReference type="NCBI Taxonomy" id="439611"/>
    <lineage>
        <taxon>Bacteria</taxon>
        <taxon>Pseudomonadati</taxon>
        <taxon>Pseudomonadota</taxon>
        <taxon>Betaproteobacteria</taxon>
        <taxon>Burkholderiales</taxon>
        <taxon>Comamonadaceae</taxon>
        <taxon>Hydrogenophaga</taxon>
    </lineage>
</organism>
<dbReference type="InterPro" id="IPR036388">
    <property type="entry name" value="WH-like_DNA-bd_sf"/>
</dbReference>
<evidence type="ECO:0000313" key="1">
    <source>
        <dbReference type="EMBL" id="MFC7436474.1"/>
    </source>
</evidence>